<dbReference type="EMBL" id="AOBV01000015">
    <property type="protein sequence ID" value="ELV07261.1"/>
    <property type="molecule type" value="Genomic_DNA"/>
</dbReference>
<organism evidence="5 6">
    <name type="scientific">Wohlfahrtiimonas chitiniclastica SH04</name>
    <dbReference type="NCBI Taxonomy" id="1261130"/>
    <lineage>
        <taxon>Bacteria</taxon>
        <taxon>Pseudomonadati</taxon>
        <taxon>Pseudomonadota</taxon>
        <taxon>Gammaproteobacteria</taxon>
        <taxon>Cardiobacteriales</taxon>
        <taxon>Ignatzschineriaceae</taxon>
        <taxon>Wohlfahrtiimonas</taxon>
    </lineage>
</organism>
<dbReference type="PIRSF" id="PIRSF005902">
    <property type="entry name" value="DNase_TatD"/>
    <property type="match status" value="1"/>
</dbReference>
<feature type="binding site" evidence="4">
    <location>
        <position position="96"/>
    </location>
    <ligand>
        <name>a divalent metal cation</name>
        <dbReference type="ChEBI" id="CHEBI:60240"/>
        <label>1</label>
    </ligand>
</feature>
<feature type="binding site" evidence="4">
    <location>
        <position position="6"/>
    </location>
    <ligand>
        <name>a divalent metal cation</name>
        <dbReference type="ChEBI" id="CHEBI:60240"/>
        <label>1</label>
    </ligand>
</feature>
<dbReference type="InterPro" id="IPR032466">
    <property type="entry name" value="Metal_Hydrolase"/>
</dbReference>
<protein>
    <submittedName>
        <fullName evidence="5">Putative deoxyribonuclease</fullName>
    </submittedName>
</protein>
<dbReference type="PROSITE" id="PS01090">
    <property type="entry name" value="TATD_2"/>
    <property type="match status" value="1"/>
</dbReference>
<proteinExistence type="inferred from homology"/>
<sequence>MLIDSHCHLDRIDLTTFDHNFAHLMQANREADISHMLCVAVHPDDWQHMADLTAPYDNVFLSFGIHPGDIKAKDLDFDVAQFAPFMQDSRVIAVGETGLDYHYGDNPQEQQTLFARQIEVANLHNKPLIIHTRDAREDTIAIMKENHADRCGGVMHCFTENWAMAKAALDLGFYISFSGIVTFNNAQELREVAKKVPLDRLLVETDSPYLTPVPYRGKVNYPARMHHVAQKLADLKEVSFDTMANATTENFKTLFKVLGGE</sequence>
<dbReference type="InterPro" id="IPR018228">
    <property type="entry name" value="DNase_TatD-rel_CS"/>
</dbReference>
<dbReference type="PROSITE" id="PS01091">
    <property type="entry name" value="TATD_3"/>
    <property type="match status" value="1"/>
</dbReference>
<keyword evidence="3" id="KW-0378">Hydrolase</keyword>
<dbReference type="PATRIC" id="fig|1261130.3.peg.1842"/>
<keyword evidence="6" id="KW-1185">Reference proteome</keyword>
<dbReference type="HOGENOM" id="CLU_031506_4_0_6"/>
<dbReference type="Gene3D" id="3.20.20.140">
    <property type="entry name" value="Metal-dependent hydrolases"/>
    <property type="match status" value="1"/>
</dbReference>
<feature type="binding site" evidence="4">
    <location>
        <position position="156"/>
    </location>
    <ligand>
        <name>a divalent metal cation</name>
        <dbReference type="ChEBI" id="CHEBI:60240"/>
        <label>2</label>
    </ligand>
</feature>
<dbReference type="GO" id="GO:0004536">
    <property type="term" value="F:DNA nuclease activity"/>
    <property type="evidence" value="ECO:0007669"/>
    <property type="project" value="InterPro"/>
</dbReference>
<dbReference type="InterPro" id="IPR015991">
    <property type="entry name" value="TatD/YcfH-like"/>
</dbReference>
<feature type="binding site" evidence="4">
    <location>
        <position position="8"/>
    </location>
    <ligand>
        <name>a divalent metal cation</name>
        <dbReference type="ChEBI" id="CHEBI:60240"/>
        <label>1</label>
    </ligand>
</feature>
<dbReference type="GO" id="GO:0016788">
    <property type="term" value="F:hydrolase activity, acting on ester bonds"/>
    <property type="evidence" value="ECO:0007669"/>
    <property type="project" value="InterPro"/>
</dbReference>
<comment type="similarity">
    <text evidence="1">Belongs to the metallo-dependent hydrolases superfamily. TatD-type hydrolase family.</text>
</comment>
<dbReference type="GO" id="GO:0005829">
    <property type="term" value="C:cytosol"/>
    <property type="evidence" value="ECO:0007669"/>
    <property type="project" value="TreeGrafter"/>
</dbReference>
<keyword evidence="2 4" id="KW-0479">Metal-binding</keyword>
<dbReference type="GO" id="GO:0046872">
    <property type="term" value="F:metal ion binding"/>
    <property type="evidence" value="ECO:0007669"/>
    <property type="project" value="UniProtKB-KW"/>
</dbReference>
<dbReference type="FunFam" id="3.20.20.140:FF:000005">
    <property type="entry name" value="TatD family hydrolase"/>
    <property type="match status" value="1"/>
</dbReference>
<evidence type="ECO:0000256" key="1">
    <source>
        <dbReference type="ARBA" id="ARBA00009275"/>
    </source>
</evidence>
<dbReference type="CDD" id="cd01310">
    <property type="entry name" value="TatD_DNAse"/>
    <property type="match status" value="1"/>
</dbReference>
<evidence type="ECO:0000256" key="3">
    <source>
        <dbReference type="ARBA" id="ARBA00022801"/>
    </source>
</evidence>
<evidence type="ECO:0000313" key="6">
    <source>
        <dbReference type="Proteomes" id="UP000011617"/>
    </source>
</evidence>
<dbReference type="PROSITE" id="PS01137">
    <property type="entry name" value="TATD_1"/>
    <property type="match status" value="1"/>
</dbReference>
<dbReference type="Proteomes" id="UP000011617">
    <property type="component" value="Unassembled WGS sequence"/>
</dbReference>
<dbReference type="NCBIfam" id="TIGR00010">
    <property type="entry name" value="YchF/TatD family DNA exonuclease"/>
    <property type="match status" value="1"/>
</dbReference>
<dbReference type="OrthoDB" id="9810005at2"/>
<comment type="caution">
    <text evidence="5">The sequence shown here is derived from an EMBL/GenBank/DDBJ whole genome shotgun (WGS) entry which is preliminary data.</text>
</comment>
<evidence type="ECO:0000313" key="5">
    <source>
        <dbReference type="EMBL" id="ELV07261.1"/>
    </source>
</evidence>
<dbReference type="Pfam" id="PF01026">
    <property type="entry name" value="TatD_DNase"/>
    <property type="match status" value="1"/>
</dbReference>
<dbReference type="PANTHER" id="PTHR46124">
    <property type="entry name" value="D-AMINOACYL-TRNA DEACYLASE"/>
    <property type="match status" value="1"/>
</dbReference>
<dbReference type="RefSeq" id="WP_008316806.1">
    <property type="nucleotide sequence ID" value="NZ_KB372786.1"/>
</dbReference>
<dbReference type="AlphaFoldDB" id="L8XY68"/>
<feature type="binding site" evidence="4">
    <location>
        <position position="206"/>
    </location>
    <ligand>
        <name>a divalent metal cation</name>
        <dbReference type="ChEBI" id="CHEBI:60240"/>
        <label>1</label>
    </ligand>
</feature>
<dbReference type="PANTHER" id="PTHR46124:SF2">
    <property type="entry name" value="D-AMINOACYL-TRNA DEACYLASE"/>
    <property type="match status" value="1"/>
</dbReference>
<dbReference type="SUPFAM" id="SSF51556">
    <property type="entry name" value="Metallo-dependent hydrolases"/>
    <property type="match status" value="1"/>
</dbReference>
<reference evidence="5 6" key="1">
    <citation type="journal article" date="2013" name="Genome Announc.">
        <title>Complete Genome Sequence of Wohlfahrtiimonas chitiniclastica Strain SH04, Isolated from Chrysomya megacephala Collected from Pudong International Airport in China.</title>
        <authorList>
            <person name="Cao X.M."/>
            <person name="Chen T."/>
            <person name="Xu L.Z."/>
            <person name="Yao L.S."/>
            <person name="Qi J."/>
            <person name="Zhang X.L."/>
            <person name="Yan Q.L."/>
            <person name="Deng Y.H."/>
            <person name="Guo T.Y."/>
            <person name="Wang J."/>
            <person name="Hu K.X."/>
            <person name="Xu B.L."/>
        </authorList>
    </citation>
    <scope>NUCLEOTIDE SEQUENCE [LARGE SCALE GENOMIC DNA]</scope>
    <source>
        <strain evidence="5 6">SH04</strain>
    </source>
</reference>
<feature type="binding site" evidence="4">
    <location>
        <position position="131"/>
    </location>
    <ligand>
        <name>a divalent metal cation</name>
        <dbReference type="ChEBI" id="CHEBI:60240"/>
        <label>2</label>
    </ligand>
</feature>
<evidence type="ECO:0000256" key="2">
    <source>
        <dbReference type="ARBA" id="ARBA00022723"/>
    </source>
</evidence>
<evidence type="ECO:0000256" key="4">
    <source>
        <dbReference type="PIRSR" id="PIRSR005902-1"/>
    </source>
</evidence>
<dbReference type="InterPro" id="IPR001130">
    <property type="entry name" value="TatD-like"/>
</dbReference>
<accession>L8XY68</accession>
<name>L8XY68_9GAMM</name>
<gene>
    <name evidence="5" type="ORF">F387_01918</name>
</gene>